<comment type="caution">
    <text evidence="2">The sequence shown here is derived from an EMBL/GenBank/DDBJ whole genome shotgun (WGS) entry which is preliminary data.</text>
</comment>
<dbReference type="EMBL" id="JACHJU010000001">
    <property type="protein sequence ID" value="MBB4939451.1"/>
    <property type="molecule type" value="Genomic_DNA"/>
</dbReference>
<evidence type="ECO:0000256" key="1">
    <source>
        <dbReference type="SAM" id="MobiDB-lite"/>
    </source>
</evidence>
<evidence type="ECO:0000313" key="2">
    <source>
        <dbReference type="EMBL" id="MBB4939451.1"/>
    </source>
</evidence>
<reference evidence="2 3" key="1">
    <citation type="submission" date="2020-08" db="EMBL/GenBank/DDBJ databases">
        <title>Sequencing the genomes of 1000 actinobacteria strains.</title>
        <authorList>
            <person name="Klenk H.-P."/>
        </authorList>
    </citation>
    <scope>NUCLEOTIDE SEQUENCE [LARGE SCALE GENOMIC DNA]</scope>
    <source>
        <strain evidence="2 3">DSM 43023</strain>
    </source>
</reference>
<protein>
    <submittedName>
        <fullName evidence="2">Uncharacterized protein</fullName>
    </submittedName>
</protein>
<evidence type="ECO:0000313" key="3">
    <source>
        <dbReference type="Proteomes" id="UP000534286"/>
    </source>
</evidence>
<dbReference type="Proteomes" id="UP000534286">
    <property type="component" value="Unassembled WGS sequence"/>
</dbReference>
<feature type="region of interest" description="Disordered" evidence="1">
    <location>
        <begin position="89"/>
        <end position="118"/>
    </location>
</feature>
<accession>A0A7W7W9Z9</accession>
<feature type="region of interest" description="Disordered" evidence="1">
    <location>
        <begin position="1"/>
        <end position="20"/>
    </location>
</feature>
<proteinExistence type="predicted"/>
<organism evidence="2 3">
    <name type="scientific">Streptosporangium album</name>
    <dbReference type="NCBI Taxonomy" id="47479"/>
    <lineage>
        <taxon>Bacteria</taxon>
        <taxon>Bacillati</taxon>
        <taxon>Actinomycetota</taxon>
        <taxon>Actinomycetes</taxon>
        <taxon>Streptosporangiales</taxon>
        <taxon>Streptosporangiaceae</taxon>
        <taxon>Streptosporangium</taxon>
    </lineage>
</organism>
<dbReference type="AlphaFoldDB" id="A0A7W7W9Z9"/>
<name>A0A7W7W9Z9_9ACTN</name>
<keyword evidence="3" id="KW-1185">Reference proteome</keyword>
<gene>
    <name evidence="2" type="ORF">FHR32_003756</name>
</gene>
<dbReference type="RefSeq" id="WP_184755434.1">
    <property type="nucleotide sequence ID" value="NZ_BAABEK010000125.1"/>
</dbReference>
<sequence length="118" mass="12887">MTHPLGTQPAPRRTPLSAEEKVRAEAGFAPYVAQQLVANGRFRVSADTPEMVELFQAVAHTVGEMLQRPVVSYANGRYIVITFGQEEAPASRAEAPAQHRSDCQASSMYGLGEQRTSR</sequence>